<sequence length="278" mass="30828">MDLAVEMSTLKRRNRTKQRQQLHSEYDLHDPSASPMVTSQVEVAERCETTTLRTMKLTVTGPDQKLPAVRPGTPTLATFDECFEPDRDEAKELDAIDNELYEYFARLDWEEVASIPELEYDKKRLCLWEPIPLEDPATLEDPVPLEDPVLAEGPVPAEDPALPKDPVSLENSAPVKNPVPLPDLAPAKNPVPLPDSAPAKNPVPLPDSAPAKNPVPLPDPAPALNLALAEPEPPEYWEVYSETTEPVAPNGWIAYSRSLFFSCFSCALFFRGADQDEH</sequence>
<dbReference type="Proteomes" id="UP001105220">
    <property type="component" value="Unplaced"/>
</dbReference>
<evidence type="ECO:0000256" key="1">
    <source>
        <dbReference type="SAM" id="MobiDB-lite"/>
    </source>
</evidence>
<evidence type="ECO:0000313" key="2">
    <source>
        <dbReference type="EnsemblMetazoa" id="ACON000417-PA"/>
    </source>
</evidence>
<accession>A0A6E8V204</accession>
<dbReference type="AlphaFoldDB" id="A0A6E8V204"/>
<organism evidence="2 3">
    <name type="scientific">Anopheles coluzzii</name>
    <name type="common">African malaria mosquito</name>
    <dbReference type="NCBI Taxonomy" id="1518534"/>
    <lineage>
        <taxon>Eukaryota</taxon>
        <taxon>Metazoa</taxon>
        <taxon>Ecdysozoa</taxon>
        <taxon>Arthropoda</taxon>
        <taxon>Hexapoda</taxon>
        <taxon>Insecta</taxon>
        <taxon>Pterygota</taxon>
        <taxon>Neoptera</taxon>
        <taxon>Endopterygota</taxon>
        <taxon>Diptera</taxon>
        <taxon>Nematocera</taxon>
        <taxon>Culicoidea</taxon>
        <taxon>Culicidae</taxon>
        <taxon>Anophelinae</taxon>
        <taxon>Anopheles</taxon>
    </lineage>
</organism>
<feature type="compositionally biased region" description="Pro residues" evidence="1">
    <location>
        <begin position="177"/>
        <end position="221"/>
    </location>
</feature>
<feature type="compositionally biased region" description="Basic residues" evidence="1">
    <location>
        <begin position="10"/>
        <end position="20"/>
    </location>
</feature>
<protein>
    <submittedName>
        <fullName evidence="2">Uncharacterized protein</fullName>
    </submittedName>
</protein>
<name>A0A6E8V204_ANOCL</name>
<keyword evidence="3" id="KW-1185">Reference proteome</keyword>
<dbReference type="VEuPathDB" id="VectorBase:ACON000417"/>
<feature type="region of interest" description="Disordered" evidence="1">
    <location>
        <begin position="136"/>
        <end position="225"/>
    </location>
</feature>
<reference key="1">
    <citation type="journal article" date="2019" name="Genes (Basel)">
        <title>A High-Quality De novo Genome Assembly from a Single Mosquito Using PacBio Sequencing.</title>
        <authorList>
            <person name="Kingan S.B."/>
            <person name="Heaton H."/>
            <person name="Cudini J."/>
            <person name="Lambert C.C."/>
            <person name="Baybayan P."/>
            <person name="Galvin B.D."/>
            <person name="Durbin R."/>
            <person name="Korlach J."/>
            <person name="Lawniczak M.K.N."/>
        </authorList>
    </citation>
    <scope>NUCLEOTIDE SEQUENCE [LARGE SCALE GENOMIC DNA]</scope>
    <source>
        <strain>Mali-NIH</strain>
    </source>
</reference>
<reference evidence="2" key="2">
    <citation type="submission" date="2020-05" db="UniProtKB">
        <authorList>
            <consortium name="EnsemblMetazoa"/>
        </authorList>
    </citation>
    <scope>IDENTIFICATION</scope>
    <source>
        <strain evidence="2">Ngousso</strain>
    </source>
</reference>
<feature type="region of interest" description="Disordered" evidence="1">
    <location>
        <begin position="1"/>
        <end position="35"/>
    </location>
</feature>
<dbReference type="EnsemblMetazoa" id="ACON000417-RA">
    <property type="protein sequence ID" value="ACON000417-PA"/>
    <property type="gene ID" value="ACON000417"/>
</dbReference>
<evidence type="ECO:0000313" key="3">
    <source>
        <dbReference type="Proteomes" id="UP001105220"/>
    </source>
</evidence>
<proteinExistence type="predicted"/>